<evidence type="ECO:0000313" key="3">
    <source>
        <dbReference type="Proteomes" id="UP000321181"/>
    </source>
</evidence>
<keyword evidence="3" id="KW-1185">Reference proteome</keyword>
<name>A0A512DDM5_9CELL</name>
<reference evidence="2 3" key="1">
    <citation type="submission" date="2019-07" db="EMBL/GenBank/DDBJ databases">
        <title>Whole genome shotgun sequence of Cellulomonas aerilata NBRC 106308.</title>
        <authorList>
            <person name="Hosoyama A."/>
            <person name="Uohara A."/>
            <person name="Ohji S."/>
            <person name="Ichikawa N."/>
        </authorList>
    </citation>
    <scope>NUCLEOTIDE SEQUENCE [LARGE SCALE GENOMIC DNA]</scope>
    <source>
        <strain evidence="2 3">NBRC 106308</strain>
    </source>
</reference>
<comment type="caution">
    <text evidence="2">The sequence shown here is derived from an EMBL/GenBank/DDBJ whole genome shotgun (WGS) entry which is preliminary data.</text>
</comment>
<dbReference type="Proteomes" id="UP000321181">
    <property type="component" value="Unassembled WGS sequence"/>
</dbReference>
<dbReference type="InterPro" id="IPR041698">
    <property type="entry name" value="Methyltransf_25"/>
</dbReference>
<proteinExistence type="predicted"/>
<dbReference type="Gene3D" id="3.40.50.150">
    <property type="entry name" value="Vaccinia Virus protein VP39"/>
    <property type="match status" value="1"/>
</dbReference>
<dbReference type="PANTHER" id="PTHR42912:SF80">
    <property type="entry name" value="METHYLTRANSFERASE DOMAIN-CONTAINING PROTEIN"/>
    <property type="match status" value="1"/>
</dbReference>
<dbReference type="InterPro" id="IPR050508">
    <property type="entry name" value="Methyltransf_Superfamily"/>
</dbReference>
<dbReference type="PANTHER" id="PTHR42912">
    <property type="entry name" value="METHYLTRANSFERASE"/>
    <property type="match status" value="1"/>
</dbReference>
<dbReference type="EMBL" id="BJYY01000014">
    <property type="protein sequence ID" value="GEO34571.1"/>
    <property type="molecule type" value="Genomic_DNA"/>
</dbReference>
<gene>
    <name evidence="2" type="ORF">CAE01nite_22960</name>
</gene>
<dbReference type="GO" id="GO:0008168">
    <property type="term" value="F:methyltransferase activity"/>
    <property type="evidence" value="ECO:0007669"/>
    <property type="project" value="TreeGrafter"/>
</dbReference>
<sequence length="214" mass="22552">MGAAALRLYAPTPAAVRAHVHVRWWSAPFEPVAAALPATGRVLEIGCGHGLFAAYAALGAPGRRVVGVDIDADKIAHAHVAARGAGSRLSFAVAGSGAVPPGPWDAVVVVDMLYLLPAGEQRRLLTEAAAVLAPGGTIVVKEMGTEPGWKVRWNTLQETLSVKVLGITQGSSFDFVAPREMAGWLEDLGMTTTLQRLDRGRLHPHHLLVARRAG</sequence>
<evidence type="ECO:0000259" key="1">
    <source>
        <dbReference type="Pfam" id="PF13649"/>
    </source>
</evidence>
<dbReference type="CDD" id="cd02440">
    <property type="entry name" value="AdoMet_MTases"/>
    <property type="match status" value="1"/>
</dbReference>
<dbReference type="InterPro" id="IPR029063">
    <property type="entry name" value="SAM-dependent_MTases_sf"/>
</dbReference>
<evidence type="ECO:0000313" key="2">
    <source>
        <dbReference type="EMBL" id="GEO34571.1"/>
    </source>
</evidence>
<accession>A0A512DDM5</accession>
<dbReference type="SUPFAM" id="SSF53335">
    <property type="entry name" value="S-adenosyl-L-methionine-dependent methyltransferases"/>
    <property type="match status" value="1"/>
</dbReference>
<dbReference type="AlphaFoldDB" id="A0A512DDM5"/>
<organism evidence="2 3">
    <name type="scientific">Cellulomonas aerilata</name>
    <dbReference type="NCBI Taxonomy" id="515326"/>
    <lineage>
        <taxon>Bacteria</taxon>
        <taxon>Bacillati</taxon>
        <taxon>Actinomycetota</taxon>
        <taxon>Actinomycetes</taxon>
        <taxon>Micrococcales</taxon>
        <taxon>Cellulomonadaceae</taxon>
        <taxon>Cellulomonas</taxon>
    </lineage>
</organism>
<dbReference type="Pfam" id="PF13649">
    <property type="entry name" value="Methyltransf_25"/>
    <property type="match status" value="1"/>
</dbReference>
<feature type="domain" description="Methyltransferase" evidence="1">
    <location>
        <begin position="42"/>
        <end position="136"/>
    </location>
</feature>
<protein>
    <recommendedName>
        <fullName evidence="1">Methyltransferase domain-containing protein</fullName>
    </recommendedName>
</protein>